<dbReference type="InterPro" id="IPR036465">
    <property type="entry name" value="vWFA_dom_sf"/>
</dbReference>
<name>A0ABW7STW3_9ACTN</name>
<gene>
    <name evidence="2" type="ORF">ACH4OY_31360</name>
</gene>
<protein>
    <submittedName>
        <fullName evidence="2">VWA domain-containing protein</fullName>
    </submittedName>
</protein>
<organism evidence="2 3">
    <name type="scientific">Micromonospora rubida</name>
    <dbReference type="NCBI Taxonomy" id="2697657"/>
    <lineage>
        <taxon>Bacteria</taxon>
        <taxon>Bacillati</taxon>
        <taxon>Actinomycetota</taxon>
        <taxon>Actinomycetes</taxon>
        <taxon>Micromonosporales</taxon>
        <taxon>Micromonosporaceae</taxon>
        <taxon>Micromonospora</taxon>
    </lineage>
</organism>
<dbReference type="SMART" id="SM00327">
    <property type="entry name" value="VWA"/>
    <property type="match status" value="1"/>
</dbReference>
<evidence type="ECO:0000313" key="2">
    <source>
        <dbReference type="EMBL" id="MFI0797144.1"/>
    </source>
</evidence>
<proteinExistence type="predicted"/>
<dbReference type="RefSeq" id="WP_396685890.1">
    <property type="nucleotide sequence ID" value="NZ_JBIRPU010000047.1"/>
</dbReference>
<dbReference type="InterPro" id="IPR002035">
    <property type="entry name" value="VWF_A"/>
</dbReference>
<dbReference type="PROSITE" id="PS50234">
    <property type="entry name" value="VWFA"/>
    <property type="match status" value="1"/>
</dbReference>
<evidence type="ECO:0000259" key="1">
    <source>
        <dbReference type="PROSITE" id="PS50234"/>
    </source>
</evidence>
<feature type="domain" description="VWFA" evidence="1">
    <location>
        <begin position="47"/>
        <end position="231"/>
    </location>
</feature>
<comment type="caution">
    <text evidence="2">The sequence shown here is derived from an EMBL/GenBank/DDBJ whole genome shotgun (WGS) entry which is preliminary data.</text>
</comment>
<evidence type="ECO:0000313" key="3">
    <source>
        <dbReference type="Proteomes" id="UP001611075"/>
    </source>
</evidence>
<keyword evidence="3" id="KW-1185">Reference proteome</keyword>
<sequence>MASTRTEQLWRGAGVVAPENLTAYGSTLDAEQQVLANQSRRPPRPMPVIVLADISGSMDGEKIHVLNRSIRSMLHAFAAEDSARGEIHVAVIAFGGDEAVVHQPLVRASQAQWTELTPRGRTPMGGAFDLARALLDDPTVVPKRAFPPTLVLVSDGLPTDDWQAPLTALLGTRWSARALRLAIGIGVDRTSEADEVLAQFSTPGTDVLRSDQVHEIPAQFRWVTATVTEQLHQRTAPRAVRLEDLD</sequence>
<dbReference type="SUPFAM" id="SSF53300">
    <property type="entry name" value="vWA-like"/>
    <property type="match status" value="1"/>
</dbReference>
<dbReference type="Proteomes" id="UP001611075">
    <property type="component" value="Unassembled WGS sequence"/>
</dbReference>
<dbReference type="EMBL" id="JBIRPU010000047">
    <property type="protein sequence ID" value="MFI0797144.1"/>
    <property type="molecule type" value="Genomic_DNA"/>
</dbReference>
<accession>A0ABW7STW3</accession>
<dbReference type="Gene3D" id="3.40.50.410">
    <property type="entry name" value="von Willebrand factor, type A domain"/>
    <property type="match status" value="1"/>
</dbReference>
<reference evidence="2 3" key="1">
    <citation type="submission" date="2024-10" db="EMBL/GenBank/DDBJ databases">
        <title>The Natural Products Discovery Center: Release of the First 8490 Sequenced Strains for Exploring Actinobacteria Biosynthetic Diversity.</title>
        <authorList>
            <person name="Kalkreuter E."/>
            <person name="Kautsar S.A."/>
            <person name="Yang D."/>
            <person name="Bader C.D."/>
            <person name="Teijaro C.N."/>
            <person name="Fluegel L."/>
            <person name="Davis C.M."/>
            <person name="Simpson J.R."/>
            <person name="Lauterbach L."/>
            <person name="Steele A.D."/>
            <person name="Gui C."/>
            <person name="Meng S."/>
            <person name="Li G."/>
            <person name="Viehrig K."/>
            <person name="Ye F."/>
            <person name="Su P."/>
            <person name="Kiefer A.F."/>
            <person name="Nichols A."/>
            <person name="Cepeda A.J."/>
            <person name="Yan W."/>
            <person name="Fan B."/>
            <person name="Jiang Y."/>
            <person name="Adhikari A."/>
            <person name="Zheng C.-J."/>
            <person name="Schuster L."/>
            <person name="Cowan T.M."/>
            <person name="Smanski M.J."/>
            <person name="Chevrette M.G."/>
            <person name="De Carvalho L.P.S."/>
            <person name="Shen B."/>
        </authorList>
    </citation>
    <scope>NUCLEOTIDE SEQUENCE [LARGE SCALE GENOMIC DNA]</scope>
    <source>
        <strain evidence="2 3">NPDC021253</strain>
    </source>
</reference>
<dbReference type="Pfam" id="PF13519">
    <property type="entry name" value="VWA_2"/>
    <property type="match status" value="1"/>
</dbReference>